<sequence length="835" mass="95848">MGVDLRQVVAGILTITMFVMLGQMLHRDYFDANQVQGDAHDIEFHGSKVSLENGLVRSSEGNNGPWMEDSNDLKPCWSISESDEAVSSKGYVTFSLTNGPEYHVSQITDAVMVAKHLGATLVLPDIRGSKPGDEMNFEDIYNVDKLVKSLESVIKVVKKLPSHVSLRDIAIVKVPTRVAEDYIKEHISPIFKSKGNIRVTTYFPSVNLRKSSLDGGETDPVSCLAMFGSLELQPGVNELVEAMIQRLKKKSNGRFIAIDLRVEILEKKNCRETGAGGSKTCYNAQEIAVFLRKLGFDGDTTIYLTQPRWESSLNILKDIFPKTFTKEAIMPAEKKSKYLELENSEYENLRFPGNSIHTRYDQFITFTGKLLSLEDSEDVKICEIFHCEGLLLCATKDNRLVVWNPCTGQTRWIQPRLHCNGYTMYYKYFLGYGNKKNKSCDSFKMLRFDDSEVGGVLSHWVLSVVREEKLSLVTYKPLEMKIWVTNTKADDEAIDLSWSVFIVDFTKVTQDPSVEVNMVHFTLGQRLHYFDKPKPNQILLKEMIKLHSTREMIKTLFEISLLRPQDLPPPACCSLHYLLEDFGMFEELLWISYRDWSMEMCASMSTWWIPGTSSWISFSNRSIFSLPKSVTTSSALGQSSNTQMVLKNDESVYSFSFDFQGIQFTLGLLLCATKDNRLVVWNPCTGQTRWIQPRLHCNGYTMYYKYFLGYGNKKNKSCDSFKMLRFDDSEVGGVLSHWVLSVVREEKLSLLLEKSVHYKPLEMKIWVTNTKADDEAKDLSWSVFLVVDFTKVTQGMERVMSFFLDEENKRVMCCHQEDCEDQERTHHLRCWRRYV</sequence>
<gene>
    <name evidence="9" type="ORF">DY000_02010415</name>
</gene>
<dbReference type="Pfam" id="PF10250">
    <property type="entry name" value="O-FucT"/>
    <property type="match status" value="1"/>
</dbReference>
<proteinExistence type="inferred from homology"/>
<dbReference type="InterPro" id="IPR006527">
    <property type="entry name" value="F-box-assoc_dom_typ1"/>
</dbReference>
<evidence type="ECO:0000313" key="9">
    <source>
        <dbReference type="EMBL" id="KAF3550006.1"/>
    </source>
</evidence>
<feature type="domain" description="F-box associated beta-propeller type 1" evidence="8">
    <location>
        <begin position="359"/>
        <end position="449"/>
    </location>
</feature>
<keyword evidence="4" id="KW-0294">Fucose metabolism</keyword>
<dbReference type="PANTHER" id="PTHR31288:SF24">
    <property type="entry name" value="PROTEIN MANNAN SYNTHESIS-RELATED 2"/>
    <property type="match status" value="1"/>
</dbReference>
<keyword evidence="7" id="KW-0472">Membrane</keyword>
<dbReference type="InterPro" id="IPR024709">
    <property type="entry name" value="FucosylTrfase_pln"/>
</dbReference>
<dbReference type="InterPro" id="IPR019378">
    <property type="entry name" value="GDP-Fuc_O-FucTrfase"/>
</dbReference>
<protein>
    <recommendedName>
        <fullName evidence="6">O-fucosyltransferase family protein</fullName>
    </recommendedName>
</protein>
<evidence type="ECO:0000256" key="3">
    <source>
        <dbReference type="ARBA" id="ARBA00022679"/>
    </source>
</evidence>
<reference evidence="9 10" key="1">
    <citation type="journal article" date="2020" name="BMC Genomics">
        <title>Intraspecific diversification of the crop wild relative Brassica cretica Lam. using demographic model selection.</title>
        <authorList>
            <person name="Kioukis A."/>
            <person name="Michalopoulou V.A."/>
            <person name="Briers L."/>
            <person name="Pirintsos S."/>
            <person name="Studholme D.J."/>
            <person name="Pavlidis P."/>
            <person name="Sarris P.F."/>
        </authorList>
    </citation>
    <scope>NUCLEOTIDE SEQUENCE [LARGE SCALE GENOMIC DNA]</scope>
    <source>
        <strain evidence="10">cv. PFS-1207/04</strain>
    </source>
</reference>
<evidence type="ECO:0000256" key="6">
    <source>
        <dbReference type="ARBA" id="ARBA00030350"/>
    </source>
</evidence>
<evidence type="ECO:0000313" key="10">
    <source>
        <dbReference type="Proteomes" id="UP000266723"/>
    </source>
</evidence>
<organism evidence="9 10">
    <name type="scientific">Brassica cretica</name>
    <name type="common">Mustard</name>
    <dbReference type="NCBI Taxonomy" id="69181"/>
    <lineage>
        <taxon>Eukaryota</taxon>
        <taxon>Viridiplantae</taxon>
        <taxon>Streptophyta</taxon>
        <taxon>Embryophyta</taxon>
        <taxon>Tracheophyta</taxon>
        <taxon>Spermatophyta</taxon>
        <taxon>Magnoliopsida</taxon>
        <taxon>eudicotyledons</taxon>
        <taxon>Gunneridae</taxon>
        <taxon>Pentapetalae</taxon>
        <taxon>rosids</taxon>
        <taxon>malvids</taxon>
        <taxon>Brassicales</taxon>
        <taxon>Brassicaceae</taxon>
        <taxon>Brassiceae</taxon>
        <taxon>Brassica</taxon>
    </lineage>
</organism>
<evidence type="ECO:0000259" key="8">
    <source>
        <dbReference type="Pfam" id="PF07734"/>
    </source>
</evidence>
<evidence type="ECO:0000256" key="5">
    <source>
        <dbReference type="ARBA" id="ARBA00023277"/>
    </source>
</evidence>
<evidence type="ECO:0000256" key="4">
    <source>
        <dbReference type="ARBA" id="ARBA00023253"/>
    </source>
</evidence>
<feature type="domain" description="F-box associated beta-propeller type 1" evidence="8">
    <location>
        <begin position="660"/>
        <end position="728"/>
    </location>
</feature>
<evidence type="ECO:0000256" key="2">
    <source>
        <dbReference type="ARBA" id="ARBA00022676"/>
    </source>
</evidence>
<feature type="transmembrane region" description="Helical" evidence="7">
    <location>
        <begin position="7"/>
        <end position="25"/>
    </location>
</feature>
<dbReference type="InterPro" id="IPR017451">
    <property type="entry name" value="F-box-assoc_interact_dom"/>
</dbReference>
<dbReference type="InterPro" id="IPR011047">
    <property type="entry name" value="Quinoprotein_ADH-like_sf"/>
</dbReference>
<dbReference type="EMBL" id="QGKV02000832">
    <property type="protein sequence ID" value="KAF3550006.1"/>
    <property type="molecule type" value="Genomic_DNA"/>
</dbReference>
<comment type="caution">
    <text evidence="9">The sequence shown here is derived from an EMBL/GenBank/DDBJ whole genome shotgun (WGS) entry which is preliminary data.</text>
</comment>
<feature type="domain" description="F-box associated beta-propeller type 1" evidence="8">
    <location>
        <begin position="738"/>
        <end position="821"/>
    </location>
</feature>
<dbReference type="SUPFAM" id="SSF50998">
    <property type="entry name" value="Quinoprotein alcohol dehydrogenase-like"/>
    <property type="match status" value="1"/>
</dbReference>
<feature type="domain" description="F-box associated beta-propeller type 1" evidence="8">
    <location>
        <begin position="460"/>
        <end position="515"/>
    </location>
</feature>
<dbReference type="NCBIfam" id="TIGR01640">
    <property type="entry name" value="F_box_assoc_1"/>
    <property type="match status" value="2"/>
</dbReference>
<evidence type="ECO:0000256" key="1">
    <source>
        <dbReference type="ARBA" id="ARBA00007737"/>
    </source>
</evidence>
<keyword evidence="7" id="KW-1133">Transmembrane helix</keyword>
<dbReference type="Proteomes" id="UP000266723">
    <property type="component" value="Unassembled WGS sequence"/>
</dbReference>
<keyword evidence="7" id="KW-0812">Transmembrane</keyword>
<keyword evidence="5" id="KW-0119">Carbohydrate metabolism</keyword>
<dbReference type="PANTHER" id="PTHR31288">
    <property type="entry name" value="O-FUCOSYLTRANSFERASE FAMILY PROTEIN"/>
    <property type="match status" value="1"/>
</dbReference>
<keyword evidence="2" id="KW-0328">Glycosyltransferase</keyword>
<keyword evidence="10" id="KW-1185">Reference proteome</keyword>
<name>A0ABQ7CEH3_BRACR</name>
<dbReference type="Pfam" id="PF07734">
    <property type="entry name" value="FBA_1"/>
    <property type="match status" value="4"/>
</dbReference>
<evidence type="ECO:0000256" key="7">
    <source>
        <dbReference type="SAM" id="Phobius"/>
    </source>
</evidence>
<comment type="similarity">
    <text evidence="1">Belongs to the glycosyltransferase GT106 family.</text>
</comment>
<keyword evidence="3" id="KW-0808">Transferase</keyword>
<accession>A0ABQ7CEH3</accession>